<dbReference type="EMBL" id="HBUF01252426">
    <property type="protein sequence ID" value="CAG6680502.1"/>
    <property type="molecule type" value="Transcribed_RNA"/>
</dbReference>
<sequence>MSNNSRSRSRAGRIINKKFYGAINQRTRKENNPKNQEDSHSDKENEDIDSRIINTKNKLQKLAEEKKCDQIKTLTTTLFNLIDNKLDENRQGNSNTELLQENILELETKCKSMQQKITENNTTIEHLINENHEEITDYKTTIKELEGEINKLKKELNETTENKNETIKELEDNTKDLQGELLKTEYKLKQLENTTEINEDENTKKEQIIKGITDRNNKLCTQSDELSKKLKISEEENNELKTKLAEHQKTIYELNKTILNYSQITTDYDDKLNELNFTMDKNEDLNTKTINMQSDEEGDITISHINDELLEKNCDPNSNKSNYQISFAHEIVNCTINTTWEETLNGETINETECNISTVSTNTINEENHNSTLTKENEIILKLDNDAKKTNNEKIKTDGKIMKLDKETNKTKKDKMYTGKEQKEDKNQIDKNEMETINKKKTGRTQQKETNETSTERNVETNPKQPETINNKHTTAVNNLPNQSKINEKLTALERKINVMEKVIEKNTYRVNTLETNIEIKNTETKSNGTQICHFIGDSHLRYMQMRFEENEEFMSKNQIKTNFKPGIGITGIAKLIPDDINKNDIIVISVGTNDIYKTDAEIFEKELSKINKMCSKTILISIPPQTCEKTNQDIVRLNTRIRHFCMQNNIAVLNTHNFIKPQHLARDGIHLGQKAKNWLANKITKKIIYENINNMDQANNEPNQGTKEHNHNEKWNTNNRPLGRTEKLQYRNYEHEQTYRKGGWITQKTYNPNKAWRHKQEQQTLGERFENWKKQQQSRWEQLMTEQQQKIMKHQSKNRTTQEPSKDIEKDWPRLPIKRTTNPIGNSEHKDPKSNPQNPVF</sequence>
<accession>A0A8D8T9X0</accession>
<keyword evidence="1" id="KW-0175">Coiled coil</keyword>
<feature type="compositionally biased region" description="Basic and acidic residues" evidence="2">
    <location>
        <begin position="805"/>
        <end position="814"/>
    </location>
</feature>
<feature type="region of interest" description="Disordered" evidence="2">
    <location>
        <begin position="1"/>
        <end position="51"/>
    </location>
</feature>
<feature type="compositionally biased region" description="Basic and acidic residues" evidence="2">
    <location>
        <begin position="411"/>
        <end position="438"/>
    </location>
</feature>
<feature type="compositionally biased region" description="Basic and acidic residues" evidence="2">
    <location>
        <begin position="27"/>
        <end position="43"/>
    </location>
</feature>
<feature type="coiled-coil region" evidence="1">
    <location>
        <begin position="96"/>
        <end position="257"/>
    </location>
</feature>
<feature type="compositionally biased region" description="Basic and acidic residues" evidence="2">
    <location>
        <begin position="446"/>
        <end position="459"/>
    </location>
</feature>
<feature type="compositionally biased region" description="Polar residues" evidence="2">
    <location>
        <begin position="697"/>
        <end position="706"/>
    </location>
</feature>
<feature type="region of interest" description="Disordered" evidence="2">
    <location>
        <begin position="697"/>
        <end position="722"/>
    </location>
</feature>
<evidence type="ECO:0000256" key="2">
    <source>
        <dbReference type="SAM" id="MobiDB-lite"/>
    </source>
</evidence>
<feature type="compositionally biased region" description="Polar residues" evidence="2">
    <location>
        <begin position="460"/>
        <end position="479"/>
    </location>
</feature>
<protein>
    <submittedName>
        <fullName evidence="3">Uncharacterized protein</fullName>
    </submittedName>
</protein>
<reference evidence="3" key="1">
    <citation type="submission" date="2021-05" db="EMBL/GenBank/DDBJ databases">
        <authorList>
            <person name="Alioto T."/>
            <person name="Alioto T."/>
            <person name="Gomez Garrido J."/>
        </authorList>
    </citation>
    <scope>NUCLEOTIDE SEQUENCE</scope>
</reference>
<evidence type="ECO:0000256" key="1">
    <source>
        <dbReference type="SAM" id="Coils"/>
    </source>
</evidence>
<dbReference type="Gene3D" id="3.40.50.1110">
    <property type="entry name" value="SGNH hydrolase"/>
    <property type="match status" value="1"/>
</dbReference>
<dbReference type="InterPro" id="IPR036514">
    <property type="entry name" value="SGNH_hydro_sf"/>
</dbReference>
<feature type="region of interest" description="Disordered" evidence="2">
    <location>
        <begin position="791"/>
        <end position="842"/>
    </location>
</feature>
<dbReference type="SUPFAM" id="SSF52266">
    <property type="entry name" value="SGNH hydrolase"/>
    <property type="match status" value="1"/>
</dbReference>
<evidence type="ECO:0000313" key="3">
    <source>
        <dbReference type="EMBL" id="CAG6680502.1"/>
    </source>
</evidence>
<proteinExistence type="predicted"/>
<feature type="region of interest" description="Disordered" evidence="2">
    <location>
        <begin position="411"/>
        <end position="479"/>
    </location>
</feature>
<organism evidence="3">
    <name type="scientific">Cacopsylla melanoneura</name>
    <dbReference type="NCBI Taxonomy" id="428564"/>
    <lineage>
        <taxon>Eukaryota</taxon>
        <taxon>Metazoa</taxon>
        <taxon>Ecdysozoa</taxon>
        <taxon>Arthropoda</taxon>
        <taxon>Hexapoda</taxon>
        <taxon>Insecta</taxon>
        <taxon>Pterygota</taxon>
        <taxon>Neoptera</taxon>
        <taxon>Paraneoptera</taxon>
        <taxon>Hemiptera</taxon>
        <taxon>Sternorrhyncha</taxon>
        <taxon>Psylloidea</taxon>
        <taxon>Psyllidae</taxon>
        <taxon>Psyllinae</taxon>
        <taxon>Cacopsylla</taxon>
    </lineage>
</organism>
<dbReference type="AlphaFoldDB" id="A0A8D8T9X0"/>
<name>A0A8D8T9X0_9HEMI</name>